<proteinExistence type="predicted"/>
<evidence type="ECO:0000313" key="1">
    <source>
        <dbReference type="EMBL" id="OBR02710.1"/>
    </source>
</evidence>
<keyword evidence="2" id="KW-1185">Reference proteome</keyword>
<comment type="caution">
    <text evidence="1">The sequence shown here is derived from an EMBL/GenBank/DDBJ whole genome shotgun (WGS) entry which is preliminary data.</text>
</comment>
<protein>
    <submittedName>
        <fullName evidence="1">Uncharacterized protein</fullName>
    </submittedName>
</protein>
<dbReference type="EMBL" id="LTAN01000010">
    <property type="protein sequence ID" value="OBR02710.1"/>
    <property type="molecule type" value="Genomic_DNA"/>
</dbReference>
<name>A0A1B7XSI4_COLHI</name>
<dbReference type="VEuPathDB" id="FungiDB:CH63R_13936"/>
<dbReference type="RefSeq" id="XP_018151228.1">
    <property type="nucleotide sequence ID" value="XM_018308910.1"/>
</dbReference>
<reference evidence="2" key="1">
    <citation type="journal article" date="2017" name="BMC Genomics">
        <title>Gapless genome assembly of Colletotrichum higginsianum reveals chromosome structure and association of transposable elements with secondary metabolite gene clusters.</title>
        <authorList>
            <person name="Dallery J.-F."/>
            <person name="Lapalu N."/>
            <person name="Zampounis A."/>
            <person name="Pigne S."/>
            <person name="Luyten I."/>
            <person name="Amselem J."/>
            <person name="Wittenberg A.H.J."/>
            <person name="Zhou S."/>
            <person name="de Queiroz M.V."/>
            <person name="Robin G.P."/>
            <person name="Auger A."/>
            <person name="Hainaut M."/>
            <person name="Henrissat B."/>
            <person name="Kim K.-T."/>
            <person name="Lee Y.-H."/>
            <person name="Lespinet O."/>
            <person name="Schwartz D.C."/>
            <person name="Thon M.R."/>
            <person name="O'Connell R.J."/>
        </authorList>
    </citation>
    <scope>NUCLEOTIDE SEQUENCE [LARGE SCALE GENOMIC DNA]</scope>
    <source>
        <strain evidence="2">IMI 349063</strain>
    </source>
</reference>
<gene>
    <name evidence="1" type="ORF">CH63R_13936</name>
</gene>
<dbReference type="GeneID" id="28873017"/>
<dbReference type="AlphaFoldDB" id="A0A1B7XSI4"/>
<dbReference type="Proteomes" id="UP000092177">
    <property type="component" value="Chromosome 10"/>
</dbReference>
<accession>A0A1B7XSI4</accession>
<organism evidence="1 2">
    <name type="scientific">Colletotrichum higginsianum (strain IMI 349063)</name>
    <name type="common">Crucifer anthracnose fungus</name>
    <dbReference type="NCBI Taxonomy" id="759273"/>
    <lineage>
        <taxon>Eukaryota</taxon>
        <taxon>Fungi</taxon>
        <taxon>Dikarya</taxon>
        <taxon>Ascomycota</taxon>
        <taxon>Pezizomycotina</taxon>
        <taxon>Sordariomycetes</taxon>
        <taxon>Hypocreomycetidae</taxon>
        <taxon>Glomerellales</taxon>
        <taxon>Glomerellaceae</taxon>
        <taxon>Colletotrichum</taxon>
        <taxon>Colletotrichum destructivum species complex</taxon>
    </lineage>
</organism>
<sequence length="423" mass="45760">MSSQQQPRPLSHLSPVPADKLFALYDNKKKTLSLSADGKAVHITTDIHFKRLPFLGGLLFELQGWVGPVTQGDQPYSVTDSFDVDLPSPALPSGNVVVRTANNKRWVVEIEGLGLKKTQPSSKDAVDLQVPETRLVPPPEPIITGLGQTFTIKQADKFTGEGGSVNISFNDDFVSLKDAGIQENDKIQWTFTSHQTGNTEVVVFVGQTNPPFEYRVPYHVTIVPSNEASNANLKASALFSVAEVPANGTNGSTNGAQKNGAEAVGLPLSWDGVVNVGLNLIKKQYSDAVLYVVDAKPATTKPVLNEWGLSKIRIITRIGGNKTAIIESTGWGQFGQIEVLPHPLLGNSSIPWPLSLNIHEAFAILRKAGYQEPVYSVALRQPVTATADQPFYIFNIGNQSIAVGVDDRKVQDFGPTGQENQQS</sequence>
<evidence type="ECO:0000313" key="2">
    <source>
        <dbReference type="Proteomes" id="UP000092177"/>
    </source>
</evidence>
<dbReference type="OrthoDB" id="5402897at2759"/>
<dbReference type="KEGG" id="chig:CH63R_13936"/>